<comment type="caution">
    <text evidence="1">The sequence shown here is derived from an EMBL/GenBank/DDBJ whole genome shotgun (WGS) entry which is preliminary data.</text>
</comment>
<evidence type="ECO:0008006" key="3">
    <source>
        <dbReference type="Google" id="ProtNLM"/>
    </source>
</evidence>
<gene>
    <name evidence="1" type="ORF">FOF44_17985</name>
</gene>
<sequence>MSLELFKSRVLQHLPKKPYCSDDKSARLIRSQCHALKEPYIQINQPSMCAWLIFDIDEPFAGQYAWEVHGLPIPNYVAFSRDSRKYHMGYAVIPVCRTENARLKPLRYLAAIQRTYTRLLSADEGFSHLVTKNPLHSDWLVHVFHNHEYSLGELHDAVDELDKKKFDASDSELIGYERNVELFDALRYHAYNMIESVRQGQFTSESWCNYLIEHANGLNQKYYTNAVGVDGAFKGLLTNSDCRSIAKSVSKWTWRNQDSIRAKERKMQLDQSQPIETRQALGAHYTNQKRIDATHESVEKAIEVIKANGLKLTQKAVVEHSGLHRNTVAKYKNLIKESK</sequence>
<dbReference type="InterPro" id="IPR004322">
    <property type="entry name" value="Plasmid_replicase_bac"/>
</dbReference>
<name>A0A557NSS6_9VIBR</name>
<dbReference type="Proteomes" id="UP000319828">
    <property type="component" value="Unassembled WGS sequence"/>
</dbReference>
<dbReference type="OrthoDB" id="5445431at2"/>
<dbReference type="Pfam" id="PF03090">
    <property type="entry name" value="Replicase"/>
    <property type="match status" value="1"/>
</dbReference>
<organism evidence="1 2">
    <name type="scientific">Vibrio algivorus</name>
    <dbReference type="NCBI Taxonomy" id="1667024"/>
    <lineage>
        <taxon>Bacteria</taxon>
        <taxon>Pseudomonadati</taxon>
        <taxon>Pseudomonadota</taxon>
        <taxon>Gammaproteobacteria</taxon>
        <taxon>Vibrionales</taxon>
        <taxon>Vibrionaceae</taxon>
        <taxon>Vibrio</taxon>
    </lineage>
</organism>
<dbReference type="Gene3D" id="1.10.340.50">
    <property type="match status" value="1"/>
</dbReference>
<evidence type="ECO:0000313" key="1">
    <source>
        <dbReference type="EMBL" id="TVO31478.1"/>
    </source>
</evidence>
<accession>A0A557NSS6</accession>
<dbReference type="AlphaFoldDB" id="A0A557NSS6"/>
<dbReference type="RefSeq" id="WP_144389265.1">
    <property type="nucleotide sequence ID" value="NZ_CANNCB010000086.1"/>
</dbReference>
<evidence type="ECO:0000313" key="2">
    <source>
        <dbReference type="Proteomes" id="UP000319828"/>
    </source>
</evidence>
<proteinExistence type="predicted"/>
<protein>
    <recommendedName>
        <fullName evidence="3">Primase C-terminal 1 domain-containing protein</fullName>
    </recommendedName>
</protein>
<dbReference type="EMBL" id="VMKJ01000078">
    <property type="protein sequence ID" value="TVO31478.1"/>
    <property type="molecule type" value="Genomic_DNA"/>
</dbReference>
<reference evidence="1 2" key="1">
    <citation type="submission" date="2019-07" db="EMBL/GenBank/DDBJ databases">
        <title>The draft genome sequence of Vibrio algivorus M1486.</title>
        <authorList>
            <person name="Meng X."/>
        </authorList>
    </citation>
    <scope>NUCLEOTIDE SEQUENCE [LARGE SCALE GENOMIC DNA]</scope>
    <source>
        <strain evidence="1 2">M1486</strain>
    </source>
</reference>